<feature type="DNA-binding region" description="H-T-H motif" evidence="4">
    <location>
        <begin position="29"/>
        <end position="48"/>
    </location>
</feature>
<dbReference type="InterPro" id="IPR009057">
    <property type="entry name" value="Homeodomain-like_sf"/>
</dbReference>
<evidence type="ECO:0000256" key="3">
    <source>
        <dbReference type="ARBA" id="ARBA00023163"/>
    </source>
</evidence>
<dbReference type="PROSITE" id="PS50977">
    <property type="entry name" value="HTH_TETR_2"/>
    <property type="match status" value="1"/>
</dbReference>
<accession>A0ABT1GYD0</accession>
<gene>
    <name evidence="6" type="ORF">LX12_001174</name>
</gene>
<dbReference type="EMBL" id="JAMTCG010000002">
    <property type="protein sequence ID" value="MCP2159995.1"/>
    <property type="molecule type" value="Genomic_DNA"/>
</dbReference>
<feature type="domain" description="HTH tetR-type" evidence="5">
    <location>
        <begin position="6"/>
        <end position="66"/>
    </location>
</feature>
<evidence type="ECO:0000313" key="7">
    <source>
        <dbReference type="Proteomes" id="UP001205740"/>
    </source>
</evidence>
<dbReference type="InterPro" id="IPR001647">
    <property type="entry name" value="HTH_TetR"/>
</dbReference>
<comment type="caution">
    <text evidence="6">The sequence shown here is derived from an EMBL/GenBank/DDBJ whole genome shotgun (WGS) entry which is preliminary data.</text>
</comment>
<dbReference type="InterPro" id="IPR050109">
    <property type="entry name" value="HTH-type_TetR-like_transc_reg"/>
</dbReference>
<evidence type="ECO:0000313" key="6">
    <source>
        <dbReference type="EMBL" id="MCP2159995.1"/>
    </source>
</evidence>
<dbReference type="SUPFAM" id="SSF48498">
    <property type="entry name" value="Tetracyclin repressor-like, C-terminal domain"/>
    <property type="match status" value="1"/>
</dbReference>
<evidence type="ECO:0000256" key="2">
    <source>
        <dbReference type="ARBA" id="ARBA00023125"/>
    </source>
</evidence>
<dbReference type="SUPFAM" id="SSF46689">
    <property type="entry name" value="Homeodomain-like"/>
    <property type="match status" value="1"/>
</dbReference>
<dbReference type="RefSeq" id="WP_253653583.1">
    <property type="nucleotide sequence ID" value="NZ_BAAAOE010000001.1"/>
</dbReference>
<proteinExistence type="predicted"/>
<dbReference type="PANTHER" id="PTHR30055:SF234">
    <property type="entry name" value="HTH-TYPE TRANSCRIPTIONAL REGULATOR BETI"/>
    <property type="match status" value="1"/>
</dbReference>
<sequence>MAVDPISPRERILAAAARLLVDEGRDAVTTRAVCREAGVQAQTIYRHFGDMRTLLTTVAADGFRAFLRAKKSREAGDDPVQELRAGWDLHIEFALDNPQIYALMYGEPRPGSDVLEVYEVLHGIVQRAAAAGRLTVPVDVAASVIYASGIGVAMTLITTSSDDLPAAAELSSTTRDAVIGAVTSGSSAPRSGGAARHAVALATLLAQDPHGLTDAEVALMRQWLATVSGRG</sequence>
<keyword evidence="7" id="KW-1185">Reference proteome</keyword>
<evidence type="ECO:0000259" key="5">
    <source>
        <dbReference type="PROSITE" id="PS50977"/>
    </source>
</evidence>
<reference evidence="6 7" key="1">
    <citation type="submission" date="2022-06" db="EMBL/GenBank/DDBJ databases">
        <title>Genomic Encyclopedia of Archaeal and Bacterial Type Strains, Phase II (KMG-II): from individual species to whole genera.</title>
        <authorList>
            <person name="Goeker M."/>
        </authorList>
    </citation>
    <scope>NUCLEOTIDE SEQUENCE [LARGE SCALE GENOMIC DNA]</scope>
    <source>
        <strain evidence="6 7">DSM 45037</strain>
    </source>
</reference>
<dbReference type="PANTHER" id="PTHR30055">
    <property type="entry name" value="HTH-TYPE TRANSCRIPTIONAL REGULATOR RUTR"/>
    <property type="match status" value="1"/>
</dbReference>
<name>A0ABT1GYD0_9NOCA</name>
<keyword evidence="3" id="KW-0804">Transcription</keyword>
<dbReference type="PRINTS" id="PR00455">
    <property type="entry name" value="HTHTETR"/>
</dbReference>
<protein>
    <submittedName>
        <fullName evidence="6">Transcriptional regulator, TetR family</fullName>
    </submittedName>
</protein>
<dbReference type="Pfam" id="PF00440">
    <property type="entry name" value="TetR_N"/>
    <property type="match status" value="1"/>
</dbReference>
<dbReference type="InterPro" id="IPR036271">
    <property type="entry name" value="Tet_transcr_reg_TetR-rel_C_sf"/>
</dbReference>
<dbReference type="Proteomes" id="UP001205740">
    <property type="component" value="Unassembled WGS sequence"/>
</dbReference>
<evidence type="ECO:0000256" key="4">
    <source>
        <dbReference type="PROSITE-ProRule" id="PRU00335"/>
    </source>
</evidence>
<keyword evidence="2 4" id="KW-0238">DNA-binding</keyword>
<dbReference type="Gene3D" id="1.10.357.10">
    <property type="entry name" value="Tetracycline Repressor, domain 2"/>
    <property type="match status" value="1"/>
</dbReference>
<keyword evidence="1" id="KW-0805">Transcription regulation</keyword>
<evidence type="ECO:0000256" key="1">
    <source>
        <dbReference type="ARBA" id="ARBA00023015"/>
    </source>
</evidence>
<organism evidence="6 7">
    <name type="scientific">Williamsia serinedens</name>
    <dbReference type="NCBI Taxonomy" id="391736"/>
    <lineage>
        <taxon>Bacteria</taxon>
        <taxon>Bacillati</taxon>
        <taxon>Actinomycetota</taxon>
        <taxon>Actinomycetes</taxon>
        <taxon>Mycobacteriales</taxon>
        <taxon>Nocardiaceae</taxon>
        <taxon>Williamsia</taxon>
    </lineage>
</organism>